<evidence type="ECO:0000256" key="6">
    <source>
        <dbReference type="ARBA" id="ARBA00022679"/>
    </source>
</evidence>
<dbReference type="HOGENOM" id="CLU_051870_2_1_1"/>
<dbReference type="GO" id="GO:0036269">
    <property type="term" value="P:swimming behavior"/>
    <property type="evidence" value="ECO:0007669"/>
    <property type="project" value="Ensembl"/>
</dbReference>
<keyword evidence="10" id="KW-1133">Transmembrane helix</keyword>
<dbReference type="EMBL" id="AFYH01128822">
    <property type="status" value="NOT_ANNOTATED_CDS"/>
    <property type="molecule type" value="Genomic_DNA"/>
</dbReference>
<dbReference type="OMA" id="AWSSCAG"/>
<comment type="subcellular location">
    <subcellularLocation>
        <location evidence="2">Endoplasmic reticulum membrane</location>
    </subcellularLocation>
</comment>
<dbReference type="SUPFAM" id="SSF64005">
    <property type="entry name" value="Undecaprenyl diphosphate synthase"/>
    <property type="match status" value="1"/>
</dbReference>
<evidence type="ECO:0000256" key="1">
    <source>
        <dbReference type="ARBA" id="ARBA00001946"/>
    </source>
</evidence>
<evidence type="ECO:0000256" key="2">
    <source>
        <dbReference type="ARBA" id="ARBA00004586"/>
    </source>
</evidence>
<dbReference type="EMBL" id="AFYH01128821">
    <property type="status" value="NOT_ANNOTATED_CDS"/>
    <property type="molecule type" value="Genomic_DNA"/>
</dbReference>
<dbReference type="InParanoid" id="H3A820"/>
<evidence type="ECO:0000256" key="12">
    <source>
        <dbReference type="ARBA" id="ARBA00047353"/>
    </source>
</evidence>
<reference evidence="13" key="2">
    <citation type="submission" date="2025-08" db="UniProtKB">
        <authorList>
            <consortium name="Ensembl"/>
        </authorList>
    </citation>
    <scope>IDENTIFICATION</scope>
</reference>
<keyword evidence="14" id="KW-1185">Reference proteome</keyword>
<dbReference type="GO" id="GO:0032367">
    <property type="term" value="P:intracellular cholesterol transport"/>
    <property type="evidence" value="ECO:0007669"/>
    <property type="project" value="Ensembl"/>
</dbReference>
<dbReference type="EMBL" id="AFYH01128825">
    <property type="status" value="NOT_ANNOTATED_CDS"/>
    <property type="molecule type" value="Genomic_DNA"/>
</dbReference>
<dbReference type="EMBL" id="AFYH01128824">
    <property type="status" value="NOT_ANNOTATED_CDS"/>
    <property type="molecule type" value="Genomic_DNA"/>
</dbReference>
<dbReference type="PANTHER" id="PTHR21528:SF0">
    <property type="entry name" value="DEHYDRODOLICHYL DIPHOSPHATE SYNTHASE COMPLEX SUBUNIT NUS1"/>
    <property type="match status" value="1"/>
</dbReference>
<evidence type="ECO:0000256" key="9">
    <source>
        <dbReference type="ARBA" id="ARBA00022842"/>
    </source>
</evidence>
<dbReference type="EC" id="2.5.1.87" evidence="5"/>
<dbReference type="PANTHER" id="PTHR21528">
    <property type="entry name" value="DEHYDRODOLICHYL DIPHOSPHATE SYNTHASE COMPLEX SUBUNIT NUS1"/>
    <property type="match status" value="1"/>
</dbReference>
<keyword evidence="8" id="KW-0256">Endoplasmic reticulum</keyword>
<evidence type="ECO:0000256" key="4">
    <source>
        <dbReference type="ARBA" id="ARBA00005432"/>
    </source>
</evidence>
<reference evidence="13" key="3">
    <citation type="submission" date="2025-09" db="UniProtKB">
        <authorList>
            <consortium name="Ensembl"/>
        </authorList>
    </citation>
    <scope>IDENTIFICATION</scope>
</reference>
<evidence type="ECO:0000313" key="14">
    <source>
        <dbReference type="Proteomes" id="UP000008672"/>
    </source>
</evidence>
<evidence type="ECO:0000256" key="11">
    <source>
        <dbReference type="ARBA" id="ARBA00023136"/>
    </source>
</evidence>
<name>H3A820_LATCH</name>
<dbReference type="Bgee" id="ENSLACG00000005140">
    <property type="expression patterns" value="Expressed in muscle tissue and 6 other cell types or tissues"/>
</dbReference>
<proteinExistence type="inferred from homology"/>
<dbReference type="InterPro" id="IPR038887">
    <property type="entry name" value="Nus1/NgBR"/>
</dbReference>
<keyword evidence="9" id="KW-0460">Magnesium</keyword>
<reference evidence="14" key="1">
    <citation type="submission" date="2011-08" db="EMBL/GenBank/DDBJ databases">
        <title>The draft genome of Latimeria chalumnae.</title>
        <authorList>
            <person name="Di Palma F."/>
            <person name="Alfoldi J."/>
            <person name="Johnson J."/>
            <person name="Berlin A."/>
            <person name="Gnerre S."/>
            <person name="Jaffe D."/>
            <person name="MacCallum I."/>
            <person name="Young S."/>
            <person name="Walker B.J."/>
            <person name="Lander E."/>
            <person name="Lindblad-Toh K."/>
        </authorList>
    </citation>
    <scope>NUCLEOTIDE SEQUENCE [LARGE SCALE GENOMIC DNA]</scope>
    <source>
        <strain evidence="14">Wild caught</strain>
    </source>
</reference>
<accession>H3A820</accession>
<dbReference type="GO" id="GO:1904423">
    <property type="term" value="C:dehydrodolichyl diphosphate synthase complex"/>
    <property type="evidence" value="ECO:0007669"/>
    <property type="project" value="InterPro"/>
</dbReference>
<dbReference type="InterPro" id="IPR036424">
    <property type="entry name" value="UPP_synth-like_sf"/>
</dbReference>
<dbReference type="Gene3D" id="3.40.1180.10">
    <property type="entry name" value="Decaprenyl diphosphate synthase-like"/>
    <property type="match status" value="1"/>
</dbReference>
<dbReference type="GO" id="GO:0045547">
    <property type="term" value="F:ditrans,polycis-polyprenyl diphosphate synthase [(2E,6E)-farnesyl diphosphate specific] activity"/>
    <property type="evidence" value="ECO:0007669"/>
    <property type="project" value="UniProtKB-EC"/>
</dbReference>
<keyword evidence="6" id="KW-0808">Transferase</keyword>
<dbReference type="Ensembl" id="ENSLACT00000005841.1">
    <property type="protein sequence ID" value="ENSLACP00000005791.1"/>
    <property type="gene ID" value="ENSLACG00000005140.1"/>
</dbReference>
<comment type="pathway">
    <text evidence="3">Protein modification; protein glycosylation.</text>
</comment>
<keyword evidence="7" id="KW-0812">Transmembrane</keyword>
<dbReference type="AlphaFoldDB" id="H3A820"/>
<evidence type="ECO:0000256" key="8">
    <source>
        <dbReference type="ARBA" id="ARBA00022824"/>
    </source>
</evidence>
<protein>
    <recommendedName>
        <fullName evidence="5">ditrans,polycis-polyprenyl diphosphate synthase [(2E,6E)-farnesyldiphosphate specific]</fullName>
        <ecNumber evidence="5">2.5.1.87</ecNumber>
    </recommendedName>
</protein>
<evidence type="ECO:0000256" key="10">
    <source>
        <dbReference type="ARBA" id="ARBA00022989"/>
    </source>
</evidence>
<dbReference type="eggNOG" id="KOG2818">
    <property type="taxonomic scope" value="Eukaryota"/>
</dbReference>
<sequence length="276" mass="31748">MAVVYELLWRLLHALLSWLRLRLCRWNWNRAAAALFLPAAFGFQPPARPRPRACSSSSSRRRRVLLLRWKQEGRALEKLPVHVGLLVAEEEPSYTDIANLVLWCMALGISYVSVYDHQGIFKRNNSRLMEEILKQQQENLSHDCSKYSVEYVNHSNGTTEQQVLFCLSSSFLVQPGNEKITYIQLQSNLALSSKQRENTYAYVSVCVFFSPHPETKNLPDPDLVLKFGPVDSLLGFLPWHIRLTEIISMPSHIDVTYEDFFSALQNYAACEQRLGK</sequence>
<comment type="catalytic activity">
    <reaction evidence="12">
        <text>n isopentenyl diphosphate + (2E,6E)-farnesyl diphosphate = a di-trans,poly-cis-polyprenyl diphosphate + n diphosphate</text>
        <dbReference type="Rhea" id="RHEA:53008"/>
        <dbReference type="Rhea" id="RHEA-COMP:19494"/>
        <dbReference type="ChEBI" id="CHEBI:33019"/>
        <dbReference type="ChEBI" id="CHEBI:128769"/>
        <dbReference type="ChEBI" id="CHEBI:136960"/>
        <dbReference type="ChEBI" id="CHEBI:175763"/>
        <dbReference type="EC" id="2.5.1.87"/>
    </reaction>
</comment>
<dbReference type="STRING" id="7897.ENSLACP00000005791"/>
<dbReference type="EMBL" id="AFYH01128826">
    <property type="status" value="NOT_ANNOTATED_CDS"/>
    <property type="molecule type" value="Genomic_DNA"/>
</dbReference>
<dbReference type="EMBL" id="AFYH01128817">
    <property type="status" value="NOT_ANNOTATED_CDS"/>
    <property type="molecule type" value="Genomic_DNA"/>
</dbReference>
<keyword evidence="11" id="KW-0472">Membrane</keyword>
<dbReference type="GO" id="GO:0002040">
    <property type="term" value="P:sprouting angiogenesis"/>
    <property type="evidence" value="ECO:0007669"/>
    <property type="project" value="Ensembl"/>
</dbReference>
<dbReference type="EMBL" id="AFYH01128819">
    <property type="status" value="NOT_ANNOTATED_CDS"/>
    <property type="molecule type" value="Genomic_DNA"/>
</dbReference>
<organism evidence="13 14">
    <name type="scientific">Latimeria chalumnae</name>
    <name type="common">Coelacanth</name>
    <dbReference type="NCBI Taxonomy" id="7897"/>
    <lineage>
        <taxon>Eukaryota</taxon>
        <taxon>Metazoa</taxon>
        <taxon>Chordata</taxon>
        <taxon>Craniata</taxon>
        <taxon>Vertebrata</taxon>
        <taxon>Euteleostomi</taxon>
        <taxon>Coelacanthiformes</taxon>
        <taxon>Coelacanthidae</taxon>
        <taxon>Latimeria</taxon>
    </lineage>
</organism>
<dbReference type="EMBL" id="AFYH01128823">
    <property type="status" value="NOT_ANNOTATED_CDS"/>
    <property type="molecule type" value="Genomic_DNA"/>
</dbReference>
<evidence type="ECO:0000256" key="7">
    <source>
        <dbReference type="ARBA" id="ARBA00022692"/>
    </source>
</evidence>
<evidence type="ECO:0000256" key="5">
    <source>
        <dbReference type="ARBA" id="ARBA00012596"/>
    </source>
</evidence>
<dbReference type="EMBL" id="AFYH01128820">
    <property type="status" value="NOT_ANNOTATED_CDS"/>
    <property type="molecule type" value="Genomic_DNA"/>
</dbReference>
<comment type="similarity">
    <text evidence="4">Belongs to the UPP synthase family.</text>
</comment>
<evidence type="ECO:0000313" key="13">
    <source>
        <dbReference type="Ensembl" id="ENSLACP00000005791.1"/>
    </source>
</evidence>
<dbReference type="FunCoup" id="H3A820">
    <property type="interactions" value="1345"/>
</dbReference>
<dbReference type="EMBL" id="AFYH01128818">
    <property type="status" value="NOT_ANNOTATED_CDS"/>
    <property type="molecule type" value="Genomic_DNA"/>
</dbReference>
<gene>
    <name evidence="13" type="primary">NUS1</name>
</gene>
<comment type="cofactor">
    <cofactor evidence="1">
        <name>Mg(2+)</name>
        <dbReference type="ChEBI" id="CHEBI:18420"/>
    </cofactor>
</comment>
<dbReference type="UniPathway" id="UPA00378"/>
<dbReference type="GeneTree" id="ENSGT00390000003223"/>
<evidence type="ECO:0000256" key="3">
    <source>
        <dbReference type="ARBA" id="ARBA00004922"/>
    </source>
</evidence>
<dbReference type="Proteomes" id="UP000008672">
    <property type="component" value="Unassembled WGS sequence"/>
</dbReference>
<dbReference type="GO" id="GO:0005789">
    <property type="term" value="C:endoplasmic reticulum membrane"/>
    <property type="evidence" value="ECO:0007669"/>
    <property type="project" value="UniProtKB-SubCell"/>
</dbReference>